<feature type="compositionally biased region" description="Low complexity" evidence="1">
    <location>
        <begin position="95"/>
        <end position="111"/>
    </location>
</feature>
<evidence type="ECO:0000256" key="1">
    <source>
        <dbReference type="SAM" id="MobiDB-lite"/>
    </source>
</evidence>
<comment type="caution">
    <text evidence="2">The sequence shown here is derived from an EMBL/GenBank/DDBJ whole genome shotgun (WGS) entry which is preliminary data.</text>
</comment>
<dbReference type="EMBL" id="CAKOFQ010006709">
    <property type="protein sequence ID" value="CAH1963649.1"/>
    <property type="molecule type" value="Genomic_DNA"/>
</dbReference>
<dbReference type="OrthoDB" id="6738542at2759"/>
<gene>
    <name evidence="2" type="ORF">ACAOBT_LOCUS5323</name>
</gene>
<protein>
    <submittedName>
        <fullName evidence="2">Uncharacterized protein</fullName>
    </submittedName>
</protein>
<feature type="compositionally biased region" description="Polar residues" evidence="1">
    <location>
        <begin position="7"/>
        <end position="72"/>
    </location>
</feature>
<organism evidence="2 3">
    <name type="scientific">Acanthoscelides obtectus</name>
    <name type="common">Bean weevil</name>
    <name type="synonym">Bruchus obtectus</name>
    <dbReference type="NCBI Taxonomy" id="200917"/>
    <lineage>
        <taxon>Eukaryota</taxon>
        <taxon>Metazoa</taxon>
        <taxon>Ecdysozoa</taxon>
        <taxon>Arthropoda</taxon>
        <taxon>Hexapoda</taxon>
        <taxon>Insecta</taxon>
        <taxon>Pterygota</taxon>
        <taxon>Neoptera</taxon>
        <taxon>Endopterygota</taxon>
        <taxon>Coleoptera</taxon>
        <taxon>Polyphaga</taxon>
        <taxon>Cucujiformia</taxon>
        <taxon>Chrysomeloidea</taxon>
        <taxon>Chrysomelidae</taxon>
        <taxon>Bruchinae</taxon>
        <taxon>Bruchini</taxon>
        <taxon>Acanthoscelides</taxon>
    </lineage>
</organism>
<accession>A0A9P0NZP9</accession>
<dbReference type="AlphaFoldDB" id="A0A9P0NZP9"/>
<proteinExistence type="predicted"/>
<evidence type="ECO:0000313" key="2">
    <source>
        <dbReference type="EMBL" id="CAH1963649.1"/>
    </source>
</evidence>
<sequence length="210" mass="23550">MNHSKNENSSSPGFVYFNNSNYQSPNDTGDFLSFNNTPPQKSPNNKFSPSGYSSPNSKHHCSPNTFQRTPNFHKSPRKFNLKNTFRYTGGRHSGSRSFNKSSSSEFDSSFSNTPPHSNYKVSSRGNHSQGTHRHNQPHQPVIVNGHDVSMFIDHSCFENPWEELERQLEEAESSIVAAPLDEDQNTEAKEESSTSDNGSSSSEEEEQKNG</sequence>
<feature type="region of interest" description="Disordered" evidence="1">
    <location>
        <begin position="163"/>
        <end position="210"/>
    </location>
</feature>
<reference evidence="2" key="1">
    <citation type="submission" date="2022-03" db="EMBL/GenBank/DDBJ databases">
        <authorList>
            <person name="Sayadi A."/>
        </authorList>
    </citation>
    <scope>NUCLEOTIDE SEQUENCE</scope>
</reference>
<name>A0A9P0NZP9_ACAOB</name>
<evidence type="ECO:0000313" key="3">
    <source>
        <dbReference type="Proteomes" id="UP001152888"/>
    </source>
</evidence>
<feature type="region of interest" description="Disordered" evidence="1">
    <location>
        <begin position="1"/>
        <end position="141"/>
    </location>
</feature>
<keyword evidence="3" id="KW-1185">Reference proteome</keyword>
<feature type="compositionally biased region" description="Polar residues" evidence="1">
    <location>
        <begin position="112"/>
        <end position="129"/>
    </location>
</feature>
<dbReference type="Proteomes" id="UP001152888">
    <property type="component" value="Unassembled WGS sequence"/>
</dbReference>